<dbReference type="Gene3D" id="3.10.450.50">
    <property type="match status" value="1"/>
</dbReference>
<dbReference type="InterPro" id="IPR027843">
    <property type="entry name" value="DUF4440"/>
</dbReference>
<dbReference type="EMBL" id="CP046401">
    <property type="protein sequence ID" value="QGY47165.1"/>
    <property type="molecule type" value="Genomic_DNA"/>
</dbReference>
<protein>
    <submittedName>
        <fullName evidence="2">DUF4440 domain-containing protein</fullName>
    </submittedName>
</protein>
<evidence type="ECO:0000313" key="2">
    <source>
        <dbReference type="EMBL" id="QGY47165.1"/>
    </source>
</evidence>
<reference evidence="2 3" key="1">
    <citation type="submission" date="2019-11" db="EMBL/GenBank/DDBJ databases">
        <authorList>
            <person name="Zheng R.K."/>
            <person name="Sun C.M."/>
        </authorList>
    </citation>
    <scope>NUCLEOTIDE SEQUENCE [LARGE SCALE GENOMIC DNA]</scope>
    <source>
        <strain evidence="2 3">WC007</strain>
    </source>
</reference>
<dbReference type="SUPFAM" id="SSF54427">
    <property type="entry name" value="NTF2-like"/>
    <property type="match status" value="1"/>
</dbReference>
<evidence type="ECO:0000313" key="3">
    <source>
        <dbReference type="Proteomes" id="UP000428260"/>
    </source>
</evidence>
<keyword evidence="3" id="KW-1185">Reference proteome</keyword>
<organism evidence="2 3">
    <name type="scientific">Maribellus comscasis</name>
    <dbReference type="NCBI Taxonomy" id="2681766"/>
    <lineage>
        <taxon>Bacteria</taxon>
        <taxon>Pseudomonadati</taxon>
        <taxon>Bacteroidota</taxon>
        <taxon>Bacteroidia</taxon>
        <taxon>Marinilabiliales</taxon>
        <taxon>Prolixibacteraceae</taxon>
        <taxon>Maribellus</taxon>
    </lineage>
</organism>
<proteinExistence type="predicted"/>
<dbReference type="RefSeq" id="WP_158870764.1">
    <property type="nucleotide sequence ID" value="NZ_CP046401.1"/>
</dbReference>
<dbReference type="Pfam" id="PF14534">
    <property type="entry name" value="DUF4440"/>
    <property type="match status" value="1"/>
</dbReference>
<sequence>MKNTLLFVVILAAFSCQQDEKSSVEELFEADRQFSNAAEMKGFRKAFVEFAHADAVLLRENRMPVVGKPAIKDLFSGESPQNIQFFWQPLNGEVAVSGELGYTYGIYTIKSDSVVQKGTYISVWKKDKDGNWKYILDSGNEGIGE</sequence>
<dbReference type="InterPro" id="IPR032710">
    <property type="entry name" value="NTF2-like_dom_sf"/>
</dbReference>
<accession>A0A6I6JVI9</accession>
<dbReference type="KEGG" id="mcos:GM418_26925"/>
<name>A0A6I6JVI9_9BACT</name>
<dbReference type="AlphaFoldDB" id="A0A6I6JVI9"/>
<dbReference type="PROSITE" id="PS51257">
    <property type="entry name" value="PROKAR_LIPOPROTEIN"/>
    <property type="match status" value="1"/>
</dbReference>
<evidence type="ECO:0000259" key="1">
    <source>
        <dbReference type="Pfam" id="PF14534"/>
    </source>
</evidence>
<feature type="domain" description="DUF4440" evidence="1">
    <location>
        <begin position="37"/>
        <end position="133"/>
    </location>
</feature>
<gene>
    <name evidence="2" type="ORF">GM418_26925</name>
</gene>
<dbReference type="Proteomes" id="UP000428260">
    <property type="component" value="Chromosome"/>
</dbReference>